<evidence type="ECO:0000256" key="4">
    <source>
        <dbReference type="ARBA" id="ARBA00023004"/>
    </source>
</evidence>
<dbReference type="SUPFAM" id="SSF48264">
    <property type="entry name" value="Cytochrome P450"/>
    <property type="match status" value="1"/>
</dbReference>
<name>A0A978V704_ZIZJJ</name>
<keyword evidence="5" id="KW-0503">Monooxygenase</keyword>
<evidence type="ECO:0000256" key="1">
    <source>
        <dbReference type="ARBA" id="ARBA00022617"/>
    </source>
</evidence>
<dbReference type="InterPro" id="IPR001128">
    <property type="entry name" value="Cyt_P450"/>
</dbReference>
<dbReference type="PRINTS" id="PR00463">
    <property type="entry name" value="EP450I"/>
</dbReference>
<dbReference type="GO" id="GO:0005506">
    <property type="term" value="F:iron ion binding"/>
    <property type="evidence" value="ECO:0007669"/>
    <property type="project" value="InterPro"/>
</dbReference>
<proteinExistence type="predicted"/>
<comment type="caution">
    <text evidence="6">The sequence shown here is derived from an EMBL/GenBank/DDBJ whole genome shotgun (WGS) entry which is preliminary data.</text>
</comment>
<keyword evidence="1" id="KW-0349">Heme</keyword>
<dbReference type="Gene3D" id="1.10.630.10">
    <property type="entry name" value="Cytochrome P450"/>
    <property type="match status" value="1"/>
</dbReference>
<dbReference type="PANTHER" id="PTHR47947">
    <property type="entry name" value="CYTOCHROME P450 82C3-RELATED"/>
    <property type="match status" value="1"/>
</dbReference>
<dbReference type="GO" id="GO:0020037">
    <property type="term" value="F:heme binding"/>
    <property type="evidence" value="ECO:0007669"/>
    <property type="project" value="InterPro"/>
</dbReference>
<evidence type="ECO:0000256" key="3">
    <source>
        <dbReference type="ARBA" id="ARBA00023002"/>
    </source>
</evidence>
<dbReference type="InterPro" id="IPR002401">
    <property type="entry name" value="Cyt_P450_E_grp-I"/>
</dbReference>
<reference evidence="6" key="1">
    <citation type="journal article" date="2021" name="Front. Plant Sci.">
        <title>Chromosome-Scale Genome Assembly for Chinese Sour Jujube and Insights Into Its Genome Evolution and Domestication Signature.</title>
        <authorList>
            <person name="Shen L.-Y."/>
            <person name="Luo H."/>
            <person name="Wang X.-L."/>
            <person name="Wang X.-M."/>
            <person name="Qiu X.-J."/>
            <person name="Liu H."/>
            <person name="Zhou S.-S."/>
            <person name="Jia K.-H."/>
            <person name="Nie S."/>
            <person name="Bao Y.-T."/>
            <person name="Zhang R.-G."/>
            <person name="Yun Q.-Z."/>
            <person name="Chai Y.-H."/>
            <person name="Lu J.-Y."/>
            <person name="Li Y."/>
            <person name="Zhao S.-W."/>
            <person name="Mao J.-F."/>
            <person name="Jia S.-G."/>
            <person name="Mao Y.-M."/>
        </authorList>
    </citation>
    <scope>NUCLEOTIDE SEQUENCE</scope>
    <source>
        <strain evidence="6">AT0</strain>
        <tissue evidence="6">Leaf</tissue>
    </source>
</reference>
<evidence type="ECO:0000313" key="7">
    <source>
        <dbReference type="Proteomes" id="UP000813462"/>
    </source>
</evidence>
<dbReference type="PANTHER" id="PTHR47947:SF20">
    <property type="entry name" value="CYTOCHROME P450 FAMILY PROTEIN"/>
    <property type="match status" value="1"/>
</dbReference>
<organism evidence="6 7">
    <name type="scientific">Ziziphus jujuba var. spinosa</name>
    <dbReference type="NCBI Taxonomy" id="714518"/>
    <lineage>
        <taxon>Eukaryota</taxon>
        <taxon>Viridiplantae</taxon>
        <taxon>Streptophyta</taxon>
        <taxon>Embryophyta</taxon>
        <taxon>Tracheophyta</taxon>
        <taxon>Spermatophyta</taxon>
        <taxon>Magnoliopsida</taxon>
        <taxon>eudicotyledons</taxon>
        <taxon>Gunneridae</taxon>
        <taxon>Pentapetalae</taxon>
        <taxon>rosids</taxon>
        <taxon>fabids</taxon>
        <taxon>Rosales</taxon>
        <taxon>Rhamnaceae</taxon>
        <taxon>Paliureae</taxon>
        <taxon>Ziziphus</taxon>
    </lineage>
</organism>
<dbReference type="AlphaFoldDB" id="A0A978V704"/>
<dbReference type="Pfam" id="PF00067">
    <property type="entry name" value="p450"/>
    <property type="match status" value="1"/>
</dbReference>
<keyword evidence="4" id="KW-0408">Iron</keyword>
<dbReference type="Proteomes" id="UP000813462">
    <property type="component" value="Unassembled WGS sequence"/>
</dbReference>
<keyword evidence="2" id="KW-0479">Metal-binding</keyword>
<accession>A0A978V704</accession>
<sequence length="198" mass="22556">MIKFIKHENHKNLPPSPPALLIIGHLHLLKEPLHRALHEKAEKYGAVLFLKLGARNVLVVSSLPAVEECNDIVFANRPRTLAGKHLNYNHKTMGFSNYGNHWRNLQCLTTSELFTTNRLAMFSGVRLEEVQLLVKQLFLDSSSGTWAKVKLRQKLVELVFNIMMKMISGMRYYGNDAVDQEAKEFQNIMGDVEELLGS</sequence>
<dbReference type="GO" id="GO:0016705">
    <property type="term" value="F:oxidoreductase activity, acting on paired donors, with incorporation or reduction of molecular oxygen"/>
    <property type="evidence" value="ECO:0007669"/>
    <property type="project" value="InterPro"/>
</dbReference>
<dbReference type="InterPro" id="IPR050651">
    <property type="entry name" value="Plant_Cytochrome_P450_Monoox"/>
</dbReference>
<evidence type="ECO:0008006" key="8">
    <source>
        <dbReference type="Google" id="ProtNLM"/>
    </source>
</evidence>
<evidence type="ECO:0000313" key="6">
    <source>
        <dbReference type="EMBL" id="KAH7523689.1"/>
    </source>
</evidence>
<dbReference type="GO" id="GO:0004497">
    <property type="term" value="F:monooxygenase activity"/>
    <property type="evidence" value="ECO:0007669"/>
    <property type="project" value="UniProtKB-KW"/>
</dbReference>
<gene>
    <name evidence="6" type="ORF">FEM48_Zijuj06G0038500</name>
</gene>
<keyword evidence="3" id="KW-0560">Oxidoreductase</keyword>
<evidence type="ECO:0000256" key="5">
    <source>
        <dbReference type="ARBA" id="ARBA00023033"/>
    </source>
</evidence>
<dbReference type="EMBL" id="JAEACU010000006">
    <property type="protein sequence ID" value="KAH7523689.1"/>
    <property type="molecule type" value="Genomic_DNA"/>
</dbReference>
<dbReference type="InterPro" id="IPR036396">
    <property type="entry name" value="Cyt_P450_sf"/>
</dbReference>
<evidence type="ECO:0000256" key="2">
    <source>
        <dbReference type="ARBA" id="ARBA00022723"/>
    </source>
</evidence>
<protein>
    <recommendedName>
        <fullName evidence="8">Cytochrome P450 81E8-like</fullName>
    </recommendedName>
</protein>